<evidence type="ECO:0000313" key="2">
    <source>
        <dbReference type="Proteomes" id="UP001266305"/>
    </source>
</evidence>
<sequence length="134" mass="14656">MTVPDGSVAAAGLGLPAADYRGHYQLLLSGRALADRYRRIYTAALNDRDQGVGLAGHPASRLNGARIEDEALVSIRFKGVREWDSEGNGIKIRKRTALARMGHLEDQEKPHSSFCIMNSGVKVKEVQNRNLGNN</sequence>
<proteinExistence type="predicted"/>
<accession>A0ABQ9WBV9</accession>
<reference evidence="1 2" key="1">
    <citation type="submission" date="2023-05" db="EMBL/GenBank/DDBJ databases">
        <title>B98-5 Cell Line De Novo Hybrid Assembly: An Optical Mapping Approach.</title>
        <authorList>
            <person name="Kananen K."/>
            <person name="Auerbach J.A."/>
            <person name="Kautto E."/>
            <person name="Blachly J.S."/>
        </authorList>
    </citation>
    <scope>NUCLEOTIDE SEQUENCE [LARGE SCALE GENOMIC DNA]</scope>
    <source>
        <strain evidence="1">B95-8</strain>
        <tissue evidence="1">Cell line</tissue>
    </source>
</reference>
<evidence type="ECO:0000313" key="1">
    <source>
        <dbReference type="EMBL" id="KAK2118960.1"/>
    </source>
</evidence>
<dbReference type="Proteomes" id="UP001266305">
    <property type="component" value="Unassembled WGS sequence"/>
</dbReference>
<keyword evidence="2" id="KW-1185">Reference proteome</keyword>
<comment type="caution">
    <text evidence="1">The sequence shown here is derived from an EMBL/GenBank/DDBJ whole genome shotgun (WGS) entry which is preliminary data.</text>
</comment>
<protein>
    <submittedName>
        <fullName evidence="1">Uncharacterized protein</fullName>
    </submittedName>
</protein>
<organism evidence="1 2">
    <name type="scientific">Saguinus oedipus</name>
    <name type="common">Cotton-top tamarin</name>
    <name type="synonym">Oedipomidas oedipus</name>
    <dbReference type="NCBI Taxonomy" id="9490"/>
    <lineage>
        <taxon>Eukaryota</taxon>
        <taxon>Metazoa</taxon>
        <taxon>Chordata</taxon>
        <taxon>Craniata</taxon>
        <taxon>Vertebrata</taxon>
        <taxon>Euteleostomi</taxon>
        <taxon>Mammalia</taxon>
        <taxon>Eutheria</taxon>
        <taxon>Euarchontoglires</taxon>
        <taxon>Primates</taxon>
        <taxon>Haplorrhini</taxon>
        <taxon>Platyrrhini</taxon>
        <taxon>Cebidae</taxon>
        <taxon>Callitrichinae</taxon>
        <taxon>Saguinus</taxon>
    </lineage>
</organism>
<name>A0ABQ9WBV9_SAGOE</name>
<dbReference type="EMBL" id="JASSZA010000001">
    <property type="protein sequence ID" value="KAK2118960.1"/>
    <property type="molecule type" value="Genomic_DNA"/>
</dbReference>
<gene>
    <name evidence="1" type="ORF">P7K49_000346</name>
</gene>